<dbReference type="InterPro" id="IPR018028">
    <property type="entry name" value="Catalase"/>
</dbReference>
<feature type="active site" evidence="11">
    <location>
        <position position="86"/>
    </location>
</feature>
<evidence type="ECO:0000256" key="9">
    <source>
        <dbReference type="ARBA" id="ARBA00023324"/>
    </source>
</evidence>
<dbReference type="InterPro" id="IPR024708">
    <property type="entry name" value="Catalase_AS"/>
</dbReference>
<keyword evidence="6 10" id="KW-0479">Metal-binding</keyword>
<dbReference type="HOGENOM" id="CLU_010645_3_0_1"/>
<evidence type="ECO:0000313" key="16">
    <source>
        <dbReference type="EMBL" id="KDQ54788.1"/>
    </source>
</evidence>
<dbReference type="PROSITE" id="PS00438">
    <property type="entry name" value="CATALASE_2"/>
    <property type="match status" value="1"/>
</dbReference>
<dbReference type="SMART" id="SM01060">
    <property type="entry name" value="Catalase"/>
    <property type="match status" value="1"/>
</dbReference>
<dbReference type="GO" id="GO:0004096">
    <property type="term" value="F:catalase activity"/>
    <property type="evidence" value="ECO:0007669"/>
    <property type="project" value="UniProtKB-UniRule"/>
</dbReference>
<dbReference type="InParanoid" id="A0A067PIQ0"/>
<dbReference type="STRING" id="933084.A0A067PIQ0"/>
<dbReference type="PROSITE" id="PS51402">
    <property type="entry name" value="CATALASE_3"/>
    <property type="match status" value="1"/>
</dbReference>
<dbReference type="Gene3D" id="1.20.1370.20">
    <property type="match status" value="1"/>
</dbReference>
<dbReference type="InterPro" id="IPR002818">
    <property type="entry name" value="DJ-1/PfpI"/>
</dbReference>
<dbReference type="PROSITE" id="PS00437">
    <property type="entry name" value="CATALASE_1"/>
    <property type="match status" value="1"/>
</dbReference>
<dbReference type="InterPro" id="IPR041399">
    <property type="entry name" value="Catalase_large_C"/>
</dbReference>
<evidence type="ECO:0000256" key="12">
    <source>
        <dbReference type="PIRSR" id="PIRSR038927-2"/>
    </source>
</evidence>
<dbReference type="FunFam" id="2.40.180.10:FF:000003">
    <property type="entry name" value="Catalase"/>
    <property type="match status" value="1"/>
</dbReference>
<dbReference type="AlphaFoldDB" id="A0A067PIQ0"/>
<dbReference type="Pfam" id="PF00199">
    <property type="entry name" value="Catalase"/>
    <property type="match status" value="1"/>
</dbReference>
<dbReference type="Gene3D" id="3.40.50.880">
    <property type="match status" value="1"/>
</dbReference>
<dbReference type="PANTHER" id="PTHR42821">
    <property type="entry name" value="CATALASE"/>
    <property type="match status" value="1"/>
</dbReference>
<keyword evidence="7 10" id="KW-0560">Oxidoreductase</keyword>
<accession>A0A067PIQ0</accession>
<dbReference type="InterPro" id="IPR011614">
    <property type="entry name" value="Catalase_core"/>
</dbReference>
<evidence type="ECO:0000256" key="8">
    <source>
        <dbReference type="ARBA" id="ARBA00023004"/>
    </source>
</evidence>
<comment type="cofactor">
    <cofactor evidence="1 10 12">
        <name>heme</name>
        <dbReference type="ChEBI" id="CHEBI:30413"/>
    </cofactor>
</comment>
<comment type="similarity">
    <text evidence="2 10 13">Belongs to the catalase family.</text>
</comment>
<evidence type="ECO:0000256" key="11">
    <source>
        <dbReference type="PIRSR" id="PIRSR038927-1"/>
    </source>
</evidence>
<keyword evidence="9 10" id="KW-0376">Hydrogen peroxide</keyword>
<dbReference type="Gene3D" id="2.40.180.10">
    <property type="entry name" value="Catalase core domain"/>
    <property type="match status" value="1"/>
</dbReference>
<dbReference type="InterPro" id="IPR010582">
    <property type="entry name" value="Catalase_immune_responsive"/>
</dbReference>
<evidence type="ECO:0000256" key="10">
    <source>
        <dbReference type="PIRNR" id="PIRNR038927"/>
    </source>
</evidence>
<evidence type="ECO:0000256" key="1">
    <source>
        <dbReference type="ARBA" id="ARBA00001971"/>
    </source>
</evidence>
<feature type="active site" evidence="11">
    <location>
        <position position="160"/>
    </location>
</feature>
<dbReference type="Pfam" id="PF06628">
    <property type="entry name" value="Catalase-rel"/>
    <property type="match status" value="1"/>
</dbReference>
<feature type="domain" description="Catalase core" evidence="15">
    <location>
        <begin position="36"/>
        <end position="427"/>
    </location>
</feature>
<comment type="function">
    <text evidence="14">Catalyzes the degradation of hydrogen peroxide (H(2)O(2)) generated by peroxisomal oxidases to water and oxygen, thereby protecting cells from the toxic effects of hydrogen peroxide.</text>
</comment>
<dbReference type="PANTHER" id="PTHR42821:SF1">
    <property type="entry name" value="CATALASE-B"/>
    <property type="match status" value="1"/>
</dbReference>
<dbReference type="SUPFAM" id="SSF52317">
    <property type="entry name" value="Class I glutamine amidotransferase-like"/>
    <property type="match status" value="1"/>
</dbReference>
<evidence type="ECO:0000256" key="2">
    <source>
        <dbReference type="ARBA" id="ARBA00005329"/>
    </source>
</evidence>
<dbReference type="PRINTS" id="PR00067">
    <property type="entry name" value="CATALASE"/>
</dbReference>
<evidence type="ECO:0000256" key="3">
    <source>
        <dbReference type="ARBA" id="ARBA00012314"/>
    </source>
</evidence>
<evidence type="ECO:0000256" key="7">
    <source>
        <dbReference type="ARBA" id="ARBA00023002"/>
    </source>
</evidence>
<proteinExistence type="inferred from homology"/>
<dbReference type="OrthoDB" id="6880011at2759"/>
<feature type="binding site" description="axial binding residue" evidence="12">
    <location>
        <position position="374"/>
    </location>
    <ligand>
        <name>heme</name>
        <dbReference type="ChEBI" id="CHEBI:30413"/>
    </ligand>
    <ligandPart>
        <name>Fe</name>
        <dbReference type="ChEBI" id="CHEBI:18248"/>
    </ligandPart>
</feature>
<evidence type="ECO:0000256" key="6">
    <source>
        <dbReference type="ARBA" id="ARBA00022723"/>
    </source>
</evidence>
<dbReference type="PIRSF" id="PIRSF038927">
    <property type="entry name" value="Catalase_clade2"/>
    <property type="match status" value="1"/>
</dbReference>
<reference evidence="17" key="1">
    <citation type="journal article" date="2014" name="Proc. Natl. Acad. Sci. U.S.A.">
        <title>Extensive sampling of basidiomycete genomes demonstrates inadequacy of the white-rot/brown-rot paradigm for wood decay fungi.</title>
        <authorList>
            <person name="Riley R."/>
            <person name="Salamov A.A."/>
            <person name="Brown D.W."/>
            <person name="Nagy L.G."/>
            <person name="Floudas D."/>
            <person name="Held B.W."/>
            <person name="Levasseur A."/>
            <person name="Lombard V."/>
            <person name="Morin E."/>
            <person name="Otillar R."/>
            <person name="Lindquist E.A."/>
            <person name="Sun H."/>
            <person name="LaButti K.M."/>
            <person name="Schmutz J."/>
            <person name="Jabbour D."/>
            <person name="Luo H."/>
            <person name="Baker S.E."/>
            <person name="Pisabarro A.G."/>
            <person name="Walton J.D."/>
            <person name="Blanchette R.A."/>
            <person name="Henrissat B."/>
            <person name="Martin F."/>
            <person name="Cullen D."/>
            <person name="Hibbett D.S."/>
            <person name="Grigoriev I.V."/>
        </authorList>
    </citation>
    <scope>NUCLEOTIDE SEQUENCE [LARGE SCALE GENOMIC DNA]</scope>
    <source>
        <strain evidence="17">MUCL 33604</strain>
    </source>
</reference>
<dbReference type="GO" id="GO:0005829">
    <property type="term" value="C:cytosol"/>
    <property type="evidence" value="ECO:0007669"/>
    <property type="project" value="TreeGrafter"/>
</dbReference>
<evidence type="ECO:0000256" key="14">
    <source>
        <dbReference type="RuleBase" id="RU004142"/>
    </source>
</evidence>
<dbReference type="Pfam" id="PF01965">
    <property type="entry name" value="DJ-1_PfpI"/>
    <property type="match status" value="1"/>
</dbReference>
<dbReference type="InterPro" id="IPR024712">
    <property type="entry name" value="Catalase_clade2"/>
</dbReference>
<comment type="catalytic activity">
    <reaction evidence="10 13">
        <text>2 H2O2 = O2 + 2 H2O</text>
        <dbReference type="Rhea" id="RHEA:20309"/>
        <dbReference type="ChEBI" id="CHEBI:15377"/>
        <dbReference type="ChEBI" id="CHEBI:15379"/>
        <dbReference type="ChEBI" id="CHEBI:16240"/>
        <dbReference type="EC" id="1.11.1.6"/>
    </reaction>
</comment>
<gene>
    <name evidence="16" type="ORF">JAAARDRAFT_159963</name>
</gene>
<dbReference type="EMBL" id="KL197727">
    <property type="protein sequence ID" value="KDQ54788.1"/>
    <property type="molecule type" value="Genomic_DNA"/>
</dbReference>
<dbReference type="InterPro" id="IPR002226">
    <property type="entry name" value="Catalase_haem_BS"/>
</dbReference>
<evidence type="ECO:0000256" key="5">
    <source>
        <dbReference type="ARBA" id="ARBA00022617"/>
    </source>
</evidence>
<keyword evidence="5 10" id="KW-0349">Heme</keyword>
<dbReference type="InterPro" id="IPR029062">
    <property type="entry name" value="Class_I_gatase-like"/>
</dbReference>
<dbReference type="InterPro" id="IPR020835">
    <property type="entry name" value="Catalase_sf"/>
</dbReference>
<protein>
    <recommendedName>
        <fullName evidence="3 10">Catalase</fullName>
        <ecNumber evidence="3 10">1.11.1.6</ecNumber>
    </recommendedName>
</protein>
<evidence type="ECO:0000313" key="17">
    <source>
        <dbReference type="Proteomes" id="UP000027265"/>
    </source>
</evidence>
<dbReference type="EC" id="1.11.1.6" evidence="3 10"/>
<keyword evidence="4 10" id="KW-0575">Peroxidase</keyword>
<organism evidence="16 17">
    <name type="scientific">Jaapia argillacea MUCL 33604</name>
    <dbReference type="NCBI Taxonomy" id="933084"/>
    <lineage>
        <taxon>Eukaryota</taxon>
        <taxon>Fungi</taxon>
        <taxon>Dikarya</taxon>
        <taxon>Basidiomycota</taxon>
        <taxon>Agaricomycotina</taxon>
        <taxon>Agaricomycetes</taxon>
        <taxon>Agaricomycetidae</taxon>
        <taxon>Jaapiales</taxon>
        <taxon>Jaapiaceae</taxon>
        <taxon>Jaapia</taxon>
    </lineage>
</organism>
<dbReference type="GO" id="GO:0020037">
    <property type="term" value="F:heme binding"/>
    <property type="evidence" value="ECO:0007669"/>
    <property type="project" value="UniProtKB-UniRule"/>
</dbReference>
<evidence type="ECO:0000259" key="15">
    <source>
        <dbReference type="SMART" id="SM01060"/>
    </source>
</evidence>
<dbReference type="GO" id="GO:0006979">
    <property type="term" value="P:response to oxidative stress"/>
    <property type="evidence" value="ECO:0007669"/>
    <property type="project" value="InterPro"/>
</dbReference>
<dbReference type="GO" id="GO:0042744">
    <property type="term" value="P:hydrogen peroxide catabolic process"/>
    <property type="evidence" value="ECO:0007669"/>
    <property type="project" value="UniProtKB-UniRule"/>
</dbReference>
<dbReference type="InterPro" id="IPR043156">
    <property type="entry name" value="Catalase_clade2_helical"/>
</dbReference>
<dbReference type="CDD" id="cd03132">
    <property type="entry name" value="GATase1_catalase"/>
    <property type="match status" value="1"/>
</dbReference>
<sequence length="741" mass="82388">MQAVKSAVTSLTADVKTNDMRRDIVDPEATSLKGQNTDFGLYISDTDNWLRATDGRNVGPALLEDQIAREKISHFDHERIPERVVHARGTGAHGVFRAYDDRASKYTYAGVLTDPTRETPTFVRFSTVQGSRGSADTVRDVRGFATKFYTGEGNWDIVGNDIPVFFIQDAIKFPDFVHAVKPEPHNEVPQGQSAHNNFWDFVGLQPESAHMVMWVMSDRGIPRSLRMMQGFGVNTYTLMNAAGERHFVKFHWLPELGVHSLVWDEALKICGQDPDFHRKDLEEAITTGAYPKWKFGIQVIPEKDEHTFDFDILDATKIWPEELVPIEYIGEMTLNRVVDEFFTEVEQVAFCTSHVVPGIGFSDDPLLQGRNFSYFDTQISRLGINWQELPINRPVCPVMSTQRDGKMRHRITKGEINYWPNRKGTHPPVPPDQGGYHEFAQKVAGIKQRVRSVKFQEHYNQAQMFYNSLAPHEKKHLVEAISFELSHCEDPVVYESYTKILANIDFDFAKQIAVNVGGVVPDALARVNKGHTSKVSQTQYPSMEPTIKTRRIAILVADGFNGAEVLALRAALKAGMATTFLIGPRRGKIYPAGQKIGSGEGMMADHHFEGQRSTLFDALLIPSGLEHAQTLATNGRTVHWIREAFGHCKVIGAIGEGVAFLRDAVVLPGVEMQGSAGAGNAVVSSFGVVTTGSYGASGAAAEAFKIVAGEKEGFVSNFAYEMSKHRCYERELSGLTAKVAY</sequence>
<comment type="function">
    <text evidence="10">Occurs in almost all aerobically respiring organisms and serves to protect cells from the toxic effects of hydrogen peroxide.</text>
</comment>
<dbReference type="Proteomes" id="UP000027265">
    <property type="component" value="Unassembled WGS sequence"/>
</dbReference>
<dbReference type="SUPFAM" id="SSF56634">
    <property type="entry name" value="Heme-dependent catalase-like"/>
    <property type="match status" value="1"/>
</dbReference>
<keyword evidence="8 10" id="KW-0408">Iron</keyword>
<keyword evidence="17" id="KW-1185">Reference proteome</keyword>
<evidence type="ECO:0000256" key="4">
    <source>
        <dbReference type="ARBA" id="ARBA00022559"/>
    </source>
</evidence>
<dbReference type="GO" id="GO:0046872">
    <property type="term" value="F:metal ion binding"/>
    <property type="evidence" value="ECO:0007669"/>
    <property type="project" value="UniProtKB-KW"/>
</dbReference>
<name>A0A067PIQ0_9AGAM</name>
<evidence type="ECO:0000256" key="13">
    <source>
        <dbReference type="RuleBase" id="RU000498"/>
    </source>
</evidence>